<feature type="region of interest" description="Disordered" evidence="2">
    <location>
        <begin position="74"/>
        <end position="148"/>
    </location>
</feature>
<accession>A0A1E3QUI3</accession>
<dbReference type="EMBL" id="KV454429">
    <property type="protein sequence ID" value="ODQ80597.1"/>
    <property type="molecule type" value="Genomic_DNA"/>
</dbReference>
<dbReference type="Proteomes" id="UP000094336">
    <property type="component" value="Unassembled WGS sequence"/>
</dbReference>
<gene>
    <name evidence="3" type="ORF">BABINDRAFT_7311</name>
</gene>
<feature type="compositionally biased region" description="Polar residues" evidence="2">
    <location>
        <begin position="380"/>
        <end position="391"/>
    </location>
</feature>
<evidence type="ECO:0000256" key="1">
    <source>
        <dbReference type="SAM" id="Coils"/>
    </source>
</evidence>
<dbReference type="AlphaFoldDB" id="A0A1E3QUI3"/>
<feature type="coiled-coil region" evidence="1">
    <location>
        <begin position="436"/>
        <end position="491"/>
    </location>
</feature>
<name>A0A1E3QUI3_9ASCO</name>
<reference evidence="4" key="1">
    <citation type="submission" date="2016-05" db="EMBL/GenBank/DDBJ databases">
        <title>Comparative genomics of biotechnologically important yeasts.</title>
        <authorList>
            <consortium name="DOE Joint Genome Institute"/>
            <person name="Riley R."/>
            <person name="Haridas S."/>
            <person name="Wolfe K.H."/>
            <person name="Lopes M.R."/>
            <person name="Hittinger C.T."/>
            <person name="Goker M."/>
            <person name="Salamov A."/>
            <person name="Wisecaver J."/>
            <person name="Long T.M."/>
            <person name="Aerts A.L."/>
            <person name="Barry K."/>
            <person name="Choi C."/>
            <person name="Clum A."/>
            <person name="Coughlan A.Y."/>
            <person name="Deshpande S."/>
            <person name="Douglass A.P."/>
            <person name="Hanson S.J."/>
            <person name="Klenk H.-P."/>
            <person name="Labutti K."/>
            <person name="Lapidus A."/>
            <person name="Lindquist E."/>
            <person name="Lipzen A."/>
            <person name="Meier-Kolthoff J.P."/>
            <person name="Ohm R.A."/>
            <person name="Otillar R.P."/>
            <person name="Pangilinan J."/>
            <person name="Peng Y."/>
            <person name="Rokas A."/>
            <person name="Rosa C.A."/>
            <person name="Scheuner C."/>
            <person name="Sibirny A.A."/>
            <person name="Slot J.C."/>
            <person name="Stielow J.B."/>
            <person name="Sun H."/>
            <person name="Kurtzman C.P."/>
            <person name="Blackwell M."/>
            <person name="Grigoriev I.V."/>
            <person name="Jeffries T.W."/>
        </authorList>
    </citation>
    <scope>NUCLEOTIDE SEQUENCE [LARGE SCALE GENOMIC DNA]</scope>
    <source>
        <strain evidence="4">NRRL Y-12698</strain>
    </source>
</reference>
<evidence type="ECO:0000313" key="4">
    <source>
        <dbReference type="Proteomes" id="UP000094336"/>
    </source>
</evidence>
<dbReference type="RefSeq" id="XP_018985925.1">
    <property type="nucleotide sequence ID" value="XM_019132604.1"/>
</dbReference>
<proteinExistence type="predicted"/>
<dbReference type="GeneID" id="30150457"/>
<feature type="coiled-coil region" evidence="1">
    <location>
        <begin position="251"/>
        <end position="293"/>
    </location>
</feature>
<protein>
    <submittedName>
        <fullName evidence="3">Uncharacterized protein</fullName>
    </submittedName>
</protein>
<feature type="region of interest" description="Disordered" evidence="2">
    <location>
        <begin position="600"/>
        <end position="621"/>
    </location>
</feature>
<sequence length="671" mass="78047">MYHRYRSVIDDHAIPPLRPATKLNRSTLFNNNDDQMSTLTKIKLQNTQSRKHLKDLFQDKENNDNTEIDILKGVFTPSPKKNKQSEEDTFKFRARAGEKTTKDARSPVRNLGNDDKLEGINERLKNSLKDFPKLKKDHEERDQHKDPRRFDHLQKFKTNIDEIRKAQFDLPSEIQLKRDAILRQKEEEEYIMLEKERLETQRRELEMKELANLQKINKLEEKSKAKEAYLLEKLKKQKDELVQLYHQDLEVEKLKREIESLKLLKDKDSNRMKRDFEREKAKLEIELNEMKTRKNRLPVSLTLSPSPQQPTPDNSDLTVMEFTEAILPNSRGRDLHQQIESSANGNGSIWIDQQENLHSWIDGSRVNLFNTHKLPPSPLIPNTVTAPTMANPSRERQKKTPEDRKDTRPRNVQPLTPQRQAQSHSTIDDDLLTGKLNVLTQRNAKLKTDLEQYKQQAAELAEENSRYERANESLRQSLTELEFKASVYEQESENLAVHNDDLRFMCNFLGDYYQKHQEDPVGSHTVAKSPAMPTESPMFGDFDDSLSSEDERGVETVSFDSNVDPDRDTYRLINFDPWSFGVQESSKMPAAISKDKPLIPKAPASRTKHVDASVSHKRAEKSALHNLTPRQRFKVLGLAVLAQVKMRRRFEETKSLGREIKRIINDNGYVL</sequence>
<feature type="region of interest" description="Disordered" evidence="2">
    <location>
        <begin position="374"/>
        <end position="428"/>
    </location>
</feature>
<evidence type="ECO:0000313" key="3">
    <source>
        <dbReference type="EMBL" id="ODQ80597.1"/>
    </source>
</evidence>
<feature type="compositionally biased region" description="Basic and acidic residues" evidence="2">
    <location>
        <begin position="393"/>
        <end position="409"/>
    </location>
</feature>
<keyword evidence="4" id="KW-1185">Reference proteome</keyword>
<feature type="compositionally biased region" description="Polar residues" evidence="2">
    <location>
        <begin position="413"/>
        <end position="425"/>
    </location>
</feature>
<evidence type="ECO:0000256" key="2">
    <source>
        <dbReference type="SAM" id="MobiDB-lite"/>
    </source>
</evidence>
<keyword evidence="1" id="KW-0175">Coiled coil</keyword>
<organism evidence="3 4">
    <name type="scientific">Babjeviella inositovora NRRL Y-12698</name>
    <dbReference type="NCBI Taxonomy" id="984486"/>
    <lineage>
        <taxon>Eukaryota</taxon>
        <taxon>Fungi</taxon>
        <taxon>Dikarya</taxon>
        <taxon>Ascomycota</taxon>
        <taxon>Saccharomycotina</taxon>
        <taxon>Pichiomycetes</taxon>
        <taxon>Serinales incertae sedis</taxon>
        <taxon>Babjeviella</taxon>
    </lineage>
</organism>
<feature type="compositionally biased region" description="Basic and acidic residues" evidence="2">
    <location>
        <begin position="83"/>
        <end position="148"/>
    </location>
</feature>
<feature type="region of interest" description="Disordered" evidence="2">
    <location>
        <begin position="522"/>
        <end position="551"/>
    </location>
</feature>